<dbReference type="RefSeq" id="WP_413277369.1">
    <property type="nucleotide sequence ID" value="NZ_JBHFNT010000075.1"/>
</dbReference>
<comment type="caution">
    <text evidence="11">The sequence shown here is derived from an EMBL/GenBank/DDBJ whole genome shotgun (WGS) entry which is preliminary data.</text>
</comment>
<dbReference type="InterPro" id="IPR036097">
    <property type="entry name" value="HisK_dim/P_sf"/>
</dbReference>
<dbReference type="InterPro" id="IPR003661">
    <property type="entry name" value="HisK_dim/P_dom"/>
</dbReference>
<dbReference type="InterPro" id="IPR004358">
    <property type="entry name" value="Sig_transdc_His_kin-like_C"/>
</dbReference>
<dbReference type="SUPFAM" id="SSF47384">
    <property type="entry name" value="Homodimeric domain of signal transducing histidine kinase"/>
    <property type="match status" value="1"/>
</dbReference>
<dbReference type="PROSITE" id="PS50109">
    <property type="entry name" value="HIS_KIN"/>
    <property type="match status" value="1"/>
</dbReference>
<dbReference type="SUPFAM" id="SSF55781">
    <property type="entry name" value="GAF domain-like"/>
    <property type="match status" value="2"/>
</dbReference>
<dbReference type="Gene3D" id="3.30.450.40">
    <property type="match status" value="1"/>
</dbReference>
<evidence type="ECO:0000256" key="7">
    <source>
        <dbReference type="ARBA" id="ARBA00022840"/>
    </source>
</evidence>
<feature type="domain" description="Histidine kinase" evidence="9">
    <location>
        <begin position="520"/>
        <end position="727"/>
    </location>
</feature>
<dbReference type="GO" id="GO:0005524">
    <property type="term" value="F:ATP binding"/>
    <property type="evidence" value="ECO:0007669"/>
    <property type="project" value="UniProtKB-KW"/>
</dbReference>
<evidence type="ECO:0000256" key="3">
    <source>
        <dbReference type="ARBA" id="ARBA00022553"/>
    </source>
</evidence>
<dbReference type="SMART" id="SM00388">
    <property type="entry name" value="HisKA"/>
    <property type="match status" value="1"/>
</dbReference>
<dbReference type="InterPro" id="IPR003594">
    <property type="entry name" value="HATPase_dom"/>
</dbReference>
<dbReference type="InterPro" id="IPR035965">
    <property type="entry name" value="PAS-like_dom_sf"/>
</dbReference>
<dbReference type="CDD" id="cd00075">
    <property type="entry name" value="HATPase"/>
    <property type="match status" value="1"/>
</dbReference>
<dbReference type="Pfam" id="PF13426">
    <property type="entry name" value="PAS_9"/>
    <property type="match status" value="1"/>
</dbReference>
<dbReference type="SUPFAM" id="SSF55874">
    <property type="entry name" value="ATPase domain of HSP90 chaperone/DNA topoisomerase II/histidine kinase"/>
    <property type="match status" value="1"/>
</dbReference>
<keyword evidence="12" id="KW-1185">Reference proteome</keyword>
<comment type="catalytic activity">
    <reaction evidence="1">
        <text>ATP + protein L-histidine = ADP + protein N-phospho-L-histidine.</text>
        <dbReference type="EC" id="2.7.13.3"/>
    </reaction>
</comment>
<dbReference type="Proteomes" id="UP001576780">
    <property type="component" value="Unassembled WGS sequence"/>
</dbReference>
<evidence type="ECO:0000256" key="5">
    <source>
        <dbReference type="ARBA" id="ARBA00022741"/>
    </source>
</evidence>
<evidence type="ECO:0000313" key="12">
    <source>
        <dbReference type="Proteomes" id="UP001576780"/>
    </source>
</evidence>
<dbReference type="InterPro" id="IPR003018">
    <property type="entry name" value="GAF"/>
</dbReference>
<keyword evidence="5" id="KW-0547">Nucleotide-binding</keyword>
<dbReference type="InterPro" id="IPR036890">
    <property type="entry name" value="HATPase_C_sf"/>
</dbReference>
<evidence type="ECO:0000256" key="1">
    <source>
        <dbReference type="ARBA" id="ARBA00000085"/>
    </source>
</evidence>
<organism evidence="11 12">
    <name type="scientific">Floridaenema evergladense BLCC-F167</name>
    <dbReference type="NCBI Taxonomy" id="3153639"/>
    <lineage>
        <taxon>Bacteria</taxon>
        <taxon>Bacillati</taxon>
        <taxon>Cyanobacteriota</taxon>
        <taxon>Cyanophyceae</taxon>
        <taxon>Oscillatoriophycideae</taxon>
        <taxon>Aerosakkonematales</taxon>
        <taxon>Aerosakkonemataceae</taxon>
        <taxon>Floridanema</taxon>
        <taxon>Floridanema evergladense</taxon>
    </lineage>
</organism>
<keyword evidence="3" id="KW-0597">Phosphoprotein</keyword>
<dbReference type="Pfam" id="PF02518">
    <property type="entry name" value="HATPase_c"/>
    <property type="match status" value="1"/>
</dbReference>
<dbReference type="PROSITE" id="PS50112">
    <property type="entry name" value="PAS"/>
    <property type="match status" value="1"/>
</dbReference>
<name>A0ABV4WJ09_9CYAN</name>
<dbReference type="Pfam" id="PF01590">
    <property type="entry name" value="GAF"/>
    <property type="match status" value="1"/>
</dbReference>
<gene>
    <name evidence="11" type="ORF">ACE1CA_10450</name>
</gene>
<dbReference type="EMBL" id="JBHFNT010000075">
    <property type="protein sequence ID" value="MFB2834941.1"/>
    <property type="molecule type" value="Genomic_DNA"/>
</dbReference>
<dbReference type="SUPFAM" id="SSF55785">
    <property type="entry name" value="PYP-like sensor domain (PAS domain)"/>
    <property type="match status" value="1"/>
</dbReference>
<dbReference type="Pfam" id="PF00512">
    <property type="entry name" value="HisKA"/>
    <property type="match status" value="1"/>
</dbReference>
<dbReference type="SMART" id="SM00065">
    <property type="entry name" value="GAF"/>
    <property type="match status" value="2"/>
</dbReference>
<dbReference type="InterPro" id="IPR029016">
    <property type="entry name" value="GAF-like_dom_sf"/>
</dbReference>
<dbReference type="SMART" id="SM00387">
    <property type="entry name" value="HATPase_c"/>
    <property type="match status" value="1"/>
</dbReference>
<dbReference type="SMART" id="SM00091">
    <property type="entry name" value="PAS"/>
    <property type="match status" value="1"/>
</dbReference>
<dbReference type="PRINTS" id="PR00344">
    <property type="entry name" value="BCTRLSENSOR"/>
</dbReference>
<dbReference type="PANTHER" id="PTHR43065">
    <property type="entry name" value="SENSOR HISTIDINE KINASE"/>
    <property type="match status" value="1"/>
</dbReference>
<protein>
    <recommendedName>
        <fullName evidence="2">histidine kinase</fullName>
        <ecNumber evidence="2">2.7.13.3</ecNumber>
    </recommendedName>
</protein>
<sequence>MTDPQARASAETTASSSVIEAVDLDSLMKAAQALSSEIVLSKLLVKVITVLIENSGAEKGCLILETNGQLQLKAEGTLDPGIASVIPGILVDSEAGKERVALAIVNYVVRTKKSIVLNNAARESQFNRDSYFLKHQPKSILCTPLIDREKFLGILYLENNSTTNAFPEARRKTLQFLLTQAAISINNAQLYHRLEQRMEQRTIELTQTNDRLQAEIVERQLSEQALKLIVEGTSSVTGEDFFRSLVHSLAQALNVRYAFISGCVDPSNKRVRTFAFWHGNNFGENFEYDLSGTPCEQVFNSKGCVFYPEKIQLLFPDEEGLVDWQAESYLGIALLDSSDEILGHLAVLDDKPMKNKLRNQMTLEIFAVRASTEMERRQAEVALQMSEEKFSKAFRSSPDAIILSTLNDGRFIEVNESCLRMFGYSQEEMIGNTALDLGIWARAEDRDRVVHILQEKGSCSQAEFLFRRKSKEVFPGLYAAEMFYLETEPYLLSVVTDITALKQAEKALERLAEIGELAAMIVHEVRNPFTTILMALNSFKRLQLDERFQEYLSLALDESDRLQRLLNQILLYARPQTLQRSNLELNNLISEVLTSLQNLSVASEKRVIFLPIIQPIQVSADKDKLKQVLINLVMNAYEAINEGETIIIQVQEIENDRVFIKIHNGGSPISEDILPQLTKPFFTTKPNGNGLGLAIVKRIIEAHGGNLQIESSAITGTLVKVDLPLVRFL</sequence>
<accession>A0ABV4WJ09</accession>
<dbReference type="CDD" id="cd00082">
    <property type="entry name" value="HisKA"/>
    <property type="match status" value="1"/>
</dbReference>
<evidence type="ECO:0000256" key="8">
    <source>
        <dbReference type="ARBA" id="ARBA00023012"/>
    </source>
</evidence>
<evidence type="ECO:0000259" key="9">
    <source>
        <dbReference type="PROSITE" id="PS50109"/>
    </source>
</evidence>
<reference evidence="11 12" key="1">
    <citation type="submission" date="2024-09" db="EMBL/GenBank/DDBJ databases">
        <title>Floridaenema gen nov. (Aerosakkonemataceae, Aerosakkonematales ord. nov., Cyanobacteria) from benthic tropical and subtropical fresh waters, with the description of four new species.</title>
        <authorList>
            <person name="Moretto J.A."/>
            <person name="Berthold D.E."/>
            <person name="Lefler F.W."/>
            <person name="Huang I.-S."/>
            <person name="Laughinghouse H. IV."/>
        </authorList>
    </citation>
    <scope>NUCLEOTIDE SEQUENCE [LARGE SCALE GENOMIC DNA]</scope>
    <source>
        <strain evidence="11 12">BLCC-F167</strain>
    </source>
</reference>
<keyword evidence="7 11" id="KW-0067">ATP-binding</keyword>
<dbReference type="NCBIfam" id="TIGR00229">
    <property type="entry name" value="sensory_box"/>
    <property type="match status" value="1"/>
</dbReference>
<dbReference type="Gene3D" id="3.30.565.10">
    <property type="entry name" value="Histidine kinase-like ATPase, C-terminal domain"/>
    <property type="match status" value="1"/>
</dbReference>
<evidence type="ECO:0000256" key="4">
    <source>
        <dbReference type="ARBA" id="ARBA00022679"/>
    </source>
</evidence>
<keyword evidence="8" id="KW-0902">Two-component regulatory system</keyword>
<evidence type="ECO:0000259" key="10">
    <source>
        <dbReference type="PROSITE" id="PS50112"/>
    </source>
</evidence>
<dbReference type="CDD" id="cd00130">
    <property type="entry name" value="PAS"/>
    <property type="match status" value="1"/>
</dbReference>
<dbReference type="Gene3D" id="1.10.287.130">
    <property type="match status" value="1"/>
</dbReference>
<dbReference type="EC" id="2.7.13.3" evidence="2"/>
<evidence type="ECO:0000256" key="6">
    <source>
        <dbReference type="ARBA" id="ARBA00022777"/>
    </source>
</evidence>
<keyword evidence="4" id="KW-0808">Transferase</keyword>
<proteinExistence type="predicted"/>
<dbReference type="PANTHER" id="PTHR43065:SF10">
    <property type="entry name" value="PEROXIDE STRESS-ACTIVATED HISTIDINE KINASE MAK3"/>
    <property type="match status" value="1"/>
</dbReference>
<dbReference type="InterPro" id="IPR005467">
    <property type="entry name" value="His_kinase_dom"/>
</dbReference>
<dbReference type="Gene3D" id="3.30.450.20">
    <property type="entry name" value="PAS domain"/>
    <property type="match status" value="1"/>
</dbReference>
<evidence type="ECO:0000256" key="2">
    <source>
        <dbReference type="ARBA" id="ARBA00012438"/>
    </source>
</evidence>
<dbReference type="InterPro" id="IPR000014">
    <property type="entry name" value="PAS"/>
</dbReference>
<keyword evidence="6" id="KW-0418">Kinase</keyword>
<feature type="domain" description="PAS" evidence="10">
    <location>
        <begin position="386"/>
        <end position="455"/>
    </location>
</feature>
<evidence type="ECO:0000313" key="11">
    <source>
        <dbReference type="EMBL" id="MFB2834941.1"/>
    </source>
</evidence>